<dbReference type="CDD" id="cd12148">
    <property type="entry name" value="fungal_TF_MHR"/>
    <property type="match status" value="1"/>
</dbReference>
<feature type="compositionally biased region" description="Basic and acidic residues" evidence="8">
    <location>
        <begin position="52"/>
        <end position="68"/>
    </location>
</feature>
<evidence type="ECO:0000256" key="5">
    <source>
        <dbReference type="ARBA" id="ARBA00022833"/>
    </source>
</evidence>
<gene>
    <name evidence="10" type="ORF">P280DRAFT_458211</name>
</gene>
<dbReference type="InterPro" id="IPR007219">
    <property type="entry name" value="XnlR_reg_dom"/>
</dbReference>
<protein>
    <recommendedName>
        <fullName evidence="9">C2H2-type domain-containing protein</fullName>
    </recommendedName>
</protein>
<sequence length="1059" mass="117772">MTALLPIHAGHASDFTKIHPDLPQTMDTGSGAVDHLPTPASPEIDHHRGRRRDRDELDGDDHSDRNDGGDATGSSRKRRRSRKSGDKKFLCPHEGCGKSYSRAEHLYRHQLNHNPKQIYHCDFPDCHRSFVRQDLCARHKERHTARGSQLLRKDTFMQNLNPIVTAAMANKNGPAHKLGPMKDSPIQHGASERPYGLQSPASAASAGPSVHMSPPSHYSPSSNLGRPDSLNRAGSVDSYRSGHDHKPFEMQTQGGGNFAPPPRPSTFSNFGNGRPPLHTSPHMGNGTFQRPELRAQTSNLSSYRPSSPYNSAVTPSQPYTPTASTPYQNGSNKYPQQAGTPVSKDHDGQYYNGTSGQTPMNGVESTAQLDTRMNGVSEAMLEQPTPFIPVFGVEGYSRSPFAMADDFAAWLFNDNNYGPGASPMTNPAGSGAMSQAGASAQIGLQAPYFNYDPSVAGYFNNPAPPNHPMAVNSILDTTLPESVLSEEKRKDLLDLIIGRFNETDHAPVKKQKEDLLEGNKDDDHHVLSLRMMQTYIGSYWVHFHPQLPILHKPTFNATSCPDLLLLCIMCLGASCLEKSHGQEVTQTCSQLSNFLAWHLRWEIFMDADFRPPAKLWVFQALLLLEVFEKMYSTRPLHERAHIHHATTLTLMRRGSSLIGRSAMDSPPSVKDSKGNMNTPDEWWNHWITNEATRRAAFAAFVMDSIHATMFGHSAVMVAHEMRLPLPCDEALWSATSSSEVGRVEASLHSNGIKPTSFLDGLKKTLNNQTVRTNSFGRTILMAGLLSVSWHMNQRDIQVSSLGVSQALGGRDKWRGSLTRAFDFWKQDFDTSLSRPHDSNTPNAYSYSNGIDDENVFESRTVLHHLAHMAMHVDVVDCQIYAGANRLLGRSITPQDYSGAQRRMKEHWAPTARARDATFYALRFLSNVMISEERIGSSNSSTATTTYAAREDFLLNRPWVLYFATLIVWSYGYALDGPVKSQYVLTTYDDKVTDMVRFLQRVGGVRAPDDLVKMPDRNACLGLLIIMRDMFKKTRWELLHEASNLLTKCIEMLVPGAGSM</sequence>
<evidence type="ECO:0000259" key="9">
    <source>
        <dbReference type="PROSITE" id="PS50157"/>
    </source>
</evidence>
<dbReference type="SMART" id="SM00355">
    <property type="entry name" value="ZnF_C2H2"/>
    <property type="match status" value="2"/>
</dbReference>
<dbReference type="AlphaFoldDB" id="A0A6A6RSK3"/>
<dbReference type="OrthoDB" id="427030at2759"/>
<dbReference type="GO" id="GO:0000981">
    <property type="term" value="F:DNA-binding transcription factor activity, RNA polymerase II-specific"/>
    <property type="evidence" value="ECO:0007669"/>
    <property type="project" value="InterPro"/>
</dbReference>
<evidence type="ECO:0000256" key="3">
    <source>
        <dbReference type="ARBA" id="ARBA00022737"/>
    </source>
</evidence>
<accession>A0A6A6RSK3</accession>
<keyword evidence="2" id="KW-0479">Metal-binding</keyword>
<feature type="compositionally biased region" description="Low complexity" evidence="8">
    <location>
        <begin position="199"/>
        <end position="222"/>
    </location>
</feature>
<organism evidence="10 11">
    <name type="scientific">Massarina eburnea CBS 473.64</name>
    <dbReference type="NCBI Taxonomy" id="1395130"/>
    <lineage>
        <taxon>Eukaryota</taxon>
        <taxon>Fungi</taxon>
        <taxon>Dikarya</taxon>
        <taxon>Ascomycota</taxon>
        <taxon>Pezizomycotina</taxon>
        <taxon>Dothideomycetes</taxon>
        <taxon>Pleosporomycetidae</taxon>
        <taxon>Pleosporales</taxon>
        <taxon>Massarineae</taxon>
        <taxon>Massarinaceae</taxon>
        <taxon>Massarina</taxon>
    </lineage>
</organism>
<dbReference type="PROSITE" id="PS50157">
    <property type="entry name" value="ZINC_FINGER_C2H2_2"/>
    <property type="match status" value="2"/>
</dbReference>
<dbReference type="GO" id="GO:0008270">
    <property type="term" value="F:zinc ion binding"/>
    <property type="evidence" value="ECO:0007669"/>
    <property type="project" value="UniProtKB-KW"/>
</dbReference>
<feature type="region of interest" description="Disordered" evidence="8">
    <location>
        <begin position="171"/>
        <end position="362"/>
    </location>
</feature>
<dbReference type="SUPFAM" id="SSF57667">
    <property type="entry name" value="beta-beta-alpha zinc fingers"/>
    <property type="match status" value="1"/>
</dbReference>
<keyword evidence="3" id="KW-0677">Repeat</keyword>
<dbReference type="GO" id="GO:0006351">
    <property type="term" value="P:DNA-templated transcription"/>
    <property type="evidence" value="ECO:0007669"/>
    <property type="project" value="InterPro"/>
</dbReference>
<evidence type="ECO:0000256" key="1">
    <source>
        <dbReference type="ARBA" id="ARBA00004123"/>
    </source>
</evidence>
<dbReference type="Gene3D" id="3.30.160.60">
    <property type="entry name" value="Classic Zinc Finger"/>
    <property type="match status" value="1"/>
</dbReference>
<feature type="compositionally biased region" description="Polar residues" evidence="8">
    <location>
        <begin position="295"/>
        <end position="340"/>
    </location>
</feature>
<reference evidence="10" key="1">
    <citation type="journal article" date="2020" name="Stud. Mycol.">
        <title>101 Dothideomycetes genomes: a test case for predicting lifestyles and emergence of pathogens.</title>
        <authorList>
            <person name="Haridas S."/>
            <person name="Albert R."/>
            <person name="Binder M."/>
            <person name="Bloem J."/>
            <person name="Labutti K."/>
            <person name="Salamov A."/>
            <person name="Andreopoulos B."/>
            <person name="Baker S."/>
            <person name="Barry K."/>
            <person name="Bills G."/>
            <person name="Bluhm B."/>
            <person name="Cannon C."/>
            <person name="Castanera R."/>
            <person name="Culley D."/>
            <person name="Daum C."/>
            <person name="Ezra D."/>
            <person name="Gonzalez J."/>
            <person name="Henrissat B."/>
            <person name="Kuo A."/>
            <person name="Liang C."/>
            <person name="Lipzen A."/>
            <person name="Lutzoni F."/>
            <person name="Magnuson J."/>
            <person name="Mondo S."/>
            <person name="Nolan M."/>
            <person name="Ohm R."/>
            <person name="Pangilinan J."/>
            <person name="Park H.-J."/>
            <person name="Ramirez L."/>
            <person name="Alfaro M."/>
            <person name="Sun H."/>
            <person name="Tritt A."/>
            <person name="Yoshinaga Y."/>
            <person name="Zwiers L.-H."/>
            <person name="Turgeon B."/>
            <person name="Goodwin S."/>
            <person name="Spatafora J."/>
            <person name="Crous P."/>
            <person name="Grigoriev I."/>
        </authorList>
    </citation>
    <scope>NUCLEOTIDE SEQUENCE</scope>
    <source>
        <strain evidence="10">CBS 473.64</strain>
    </source>
</reference>
<dbReference type="EMBL" id="MU006793">
    <property type="protein sequence ID" value="KAF2637621.1"/>
    <property type="molecule type" value="Genomic_DNA"/>
</dbReference>
<dbReference type="Pfam" id="PF04082">
    <property type="entry name" value="Fungal_trans"/>
    <property type="match status" value="1"/>
</dbReference>
<evidence type="ECO:0000256" key="2">
    <source>
        <dbReference type="ARBA" id="ARBA00022723"/>
    </source>
</evidence>
<dbReference type="InterPro" id="IPR013087">
    <property type="entry name" value="Znf_C2H2_type"/>
</dbReference>
<name>A0A6A6RSK3_9PLEO</name>
<feature type="domain" description="C2H2-type" evidence="9">
    <location>
        <begin position="89"/>
        <end position="118"/>
    </location>
</feature>
<dbReference type="GO" id="GO:0000978">
    <property type="term" value="F:RNA polymerase II cis-regulatory region sequence-specific DNA binding"/>
    <property type="evidence" value="ECO:0007669"/>
    <property type="project" value="InterPro"/>
</dbReference>
<evidence type="ECO:0000256" key="7">
    <source>
        <dbReference type="PROSITE-ProRule" id="PRU00042"/>
    </source>
</evidence>
<evidence type="ECO:0000256" key="4">
    <source>
        <dbReference type="ARBA" id="ARBA00022771"/>
    </source>
</evidence>
<keyword evidence="5" id="KW-0862">Zinc</keyword>
<dbReference type="PANTHER" id="PTHR40626:SF11">
    <property type="entry name" value="ZINC FINGER PROTEIN YPR022C"/>
    <property type="match status" value="1"/>
</dbReference>
<keyword evidence="6" id="KW-0539">Nucleus</keyword>
<keyword evidence="11" id="KW-1185">Reference proteome</keyword>
<dbReference type="InterPro" id="IPR036236">
    <property type="entry name" value="Znf_C2H2_sf"/>
</dbReference>
<keyword evidence="4 7" id="KW-0863">Zinc-finger</keyword>
<dbReference type="PANTHER" id="PTHR40626">
    <property type="entry name" value="MIP31509P"/>
    <property type="match status" value="1"/>
</dbReference>
<proteinExistence type="predicted"/>
<evidence type="ECO:0000313" key="11">
    <source>
        <dbReference type="Proteomes" id="UP000799753"/>
    </source>
</evidence>
<dbReference type="Proteomes" id="UP000799753">
    <property type="component" value="Unassembled WGS sequence"/>
</dbReference>
<evidence type="ECO:0000256" key="8">
    <source>
        <dbReference type="SAM" id="MobiDB-lite"/>
    </source>
</evidence>
<comment type="subcellular location">
    <subcellularLocation>
        <location evidence="1">Nucleus</location>
    </subcellularLocation>
</comment>
<dbReference type="InterPro" id="IPR051059">
    <property type="entry name" value="VerF-like"/>
</dbReference>
<dbReference type="GO" id="GO:0005634">
    <property type="term" value="C:nucleus"/>
    <property type="evidence" value="ECO:0007669"/>
    <property type="project" value="UniProtKB-SubCell"/>
</dbReference>
<evidence type="ECO:0000313" key="10">
    <source>
        <dbReference type="EMBL" id="KAF2637621.1"/>
    </source>
</evidence>
<dbReference type="GO" id="GO:0000785">
    <property type="term" value="C:chromatin"/>
    <property type="evidence" value="ECO:0007669"/>
    <property type="project" value="TreeGrafter"/>
</dbReference>
<evidence type="ECO:0000256" key="6">
    <source>
        <dbReference type="ARBA" id="ARBA00023242"/>
    </source>
</evidence>
<feature type="domain" description="C2H2-type" evidence="9">
    <location>
        <begin position="119"/>
        <end position="148"/>
    </location>
</feature>
<feature type="region of interest" description="Disordered" evidence="8">
    <location>
        <begin position="1"/>
        <end position="91"/>
    </location>
</feature>
<dbReference type="PROSITE" id="PS00028">
    <property type="entry name" value="ZINC_FINGER_C2H2_1"/>
    <property type="match status" value="2"/>
</dbReference>
<feature type="compositionally biased region" description="Polar residues" evidence="8">
    <location>
        <begin position="351"/>
        <end position="362"/>
    </location>
</feature>